<feature type="signal peptide" evidence="1">
    <location>
        <begin position="1"/>
        <end position="20"/>
    </location>
</feature>
<dbReference type="AlphaFoldDB" id="A0A0A0V5Y1"/>
<sequence>MWTMSFALLFVACVVAMVTAAPGPFLGLFEPQQAYNGYPQNGGIAQDIAGMVHGLSGGILR</sequence>
<proteinExistence type="evidence at transcript level"/>
<evidence type="ECO:0000313" key="2">
    <source>
        <dbReference type="EMBL" id="AIW62582.1"/>
    </source>
</evidence>
<keyword evidence="1" id="KW-0732">Signal</keyword>
<name>A0A0A0V5Y1_SCYTH</name>
<reference evidence="2" key="1">
    <citation type="submission" date="2013-11" db="EMBL/GenBank/DDBJ databases">
        <authorList>
            <person name="Thropp P.A."/>
            <person name="Correa S.M."/>
            <person name="Garb J.E."/>
            <person name="Binford G.J."/>
        </authorList>
    </citation>
    <scope>NUCLEOTIDE SEQUENCE</scope>
    <source>
        <tissue evidence="2">Venom gland</tissue>
    </source>
</reference>
<feature type="chain" id="PRO_5001970621" evidence="1">
    <location>
        <begin position="21"/>
        <end position="61"/>
    </location>
</feature>
<evidence type="ECO:0000256" key="1">
    <source>
        <dbReference type="SAM" id="SignalP"/>
    </source>
</evidence>
<organism evidence="2">
    <name type="scientific">Scytodes thoracica</name>
    <name type="common">Spitting spider</name>
    <name type="synonym">Aranea thoracica</name>
    <dbReference type="NCBI Taxonomy" id="1112478"/>
    <lineage>
        <taxon>Eukaryota</taxon>
        <taxon>Metazoa</taxon>
        <taxon>Ecdysozoa</taxon>
        <taxon>Arthropoda</taxon>
        <taxon>Chelicerata</taxon>
        <taxon>Arachnida</taxon>
        <taxon>Araneae</taxon>
        <taxon>Araneomorphae</taxon>
        <taxon>Haplogynae</taxon>
        <taxon>Scytodoidea</taxon>
        <taxon>Scytodidae</taxon>
        <taxon>Scytodes</taxon>
    </lineage>
</organism>
<protein>
    <submittedName>
        <fullName evidence="2">Glycine-rich peptide</fullName>
    </submittedName>
</protein>
<reference evidence="2" key="2">
    <citation type="journal article" date="2014" name="J. Proteome Res.">
        <title>Spit and venom from scytodes spiders: a diverse and distinct cocktail.</title>
        <authorList>
            <person name="Zobel-Thropp P.A."/>
            <person name="Correa S.M."/>
            <person name="Garb J.E."/>
            <person name="Binford G.J."/>
        </authorList>
    </citation>
    <scope>NUCLEOTIDE SEQUENCE</scope>
    <source>
        <tissue evidence="2">Venom gland</tissue>
    </source>
</reference>
<accession>A0A0A0V5Y1</accession>
<dbReference type="EMBL" id="KF860663">
    <property type="protein sequence ID" value="AIW62582.1"/>
    <property type="molecule type" value="mRNA"/>
</dbReference>